<keyword evidence="3" id="KW-1185">Reference proteome</keyword>
<gene>
    <name evidence="2" type="ORF">B0H63DRAFT_140782</name>
</gene>
<evidence type="ECO:0000313" key="2">
    <source>
        <dbReference type="EMBL" id="KAK3386788.1"/>
    </source>
</evidence>
<feature type="coiled-coil region" evidence="1">
    <location>
        <begin position="61"/>
        <end position="95"/>
    </location>
</feature>
<keyword evidence="1" id="KW-0175">Coiled coil</keyword>
<evidence type="ECO:0000313" key="3">
    <source>
        <dbReference type="Proteomes" id="UP001285441"/>
    </source>
</evidence>
<reference evidence="2" key="1">
    <citation type="journal article" date="2023" name="Mol. Phylogenet. Evol.">
        <title>Genome-scale phylogeny and comparative genomics of the fungal order Sordariales.</title>
        <authorList>
            <person name="Hensen N."/>
            <person name="Bonometti L."/>
            <person name="Westerberg I."/>
            <person name="Brannstrom I.O."/>
            <person name="Guillou S."/>
            <person name="Cros-Aarteil S."/>
            <person name="Calhoun S."/>
            <person name="Haridas S."/>
            <person name="Kuo A."/>
            <person name="Mondo S."/>
            <person name="Pangilinan J."/>
            <person name="Riley R."/>
            <person name="LaButti K."/>
            <person name="Andreopoulos B."/>
            <person name="Lipzen A."/>
            <person name="Chen C."/>
            <person name="Yan M."/>
            <person name="Daum C."/>
            <person name="Ng V."/>
            <person name="Clum A."/>
            <person name="Steindorff A."/>
            <person name="Ohm R.A."/>
            <person name="Martin F."/>
            <person name="Silar P."/>
            <person name="Natvig D.O."/>
            <person name="Lalanne C."/>
            <person name="Gautier V."/>
            <person name="Ament-Velasquez S.L."/>
            <person name="Kruys A."/>
            <person name="Hutchinson M.I."/>
            <person name="Powell A.J."/>
            <person name="Barry K."/>
            <person name="Miller A.N."/>
            <person name="Grigoriev I.V."/>
            <person name="Debuchy R."/>
            <person name="Gladieux P."/>
            <person name="Hiltunen Thoren M."/>
            <person name="Johannesson H."/>
        </authorList>
    </citation>
    <scope>NUCLEOTIDE SEQUENCE</scope>
    <source>
        <strain evidence="2">CBS 232.78</strain>
    </source>
</reference>
<comment type="caution">
    <text evidence="2">The sequence shown here is derived from an EMBL/GenBank/DDBJ whole genome shotgun (WGS) entry which is preliminary data.</text>
</comment>
<accession>A0AAE0NS98</accession>
<organism evidence="2 3">
    <name type="scientific">Podospora didyma</name>
    <dbReference type="NCBI Taxonomy" id="330526"/>
    <lineage>
        <taxon>Eukaryota</taxon>
        <taxon>Fungi</taxon>
        <taxon>Dikarya</taxon>
        <taxon>Ascomycota</taxon>
        <taxon>Pezizomycotina</taxon>
        <taxon>Sordariomycetes</taxon>
        <taxon>Sordariomycetidae</taxon>
        <taxon>Sordariales</taxon>
        <taxon>Podosporaceae</taxon>
        <taxon>Podospora</taxon>
    </lineage>
</organism>
<evidence type="ECO:0000256" key="1">
    <source>
        <dbReference type="SAM" id="Coils"/>
    </source>
</evidence>
<protein>
    <submittedName>
        <fullName evidence="2">Uncharacterized protein</fullName>
    </submittedName>
</protein>
<dbReference type="Proteomes" id="UP001285441">
    <property type="component" value="Unassembled WGS sequence"/>
</dbReference>
<name>A0AAE0NS98_9PEZI</name>
<dbReference type="EMBL" id="JAULSW010000003">
    <property type="protein sequence ID" value="KAK3386788.1"/>
    <property type="molecule type" value="Genomic_DNA"/>
</dbReference>
<dbReference type="AlphaFoldDB" id="A0AAE0NS98"/>
<sequence length="495" mass="55566">MSCFGNKPTAGDLRRLYARGIRDFLAGASRFERDGRESSLELPFDYQFSSSDELPNLLMWARGQLKQKMALQQQVATLEKQVTATETRLAQSERRVVEGDAQRAALTRQLGNTQSQLTTITGEKRAMEDQHRATVNQLTTTQARQLAEMRQQHDRQLENQRVQYDQHVADTAAQQERQLQTNQLRFNQELAKRNMEIQKLKSQLLVSHDKNLAWPDEKLKFTLNEVRRLIDNATARLAVDNVVPRQQALPDNLDPSQSLARVGGRTHFWLRSKIWSMLQAAFFGLPFGFGAFGPGRGFDELLAVYAAWRRRYDGFSDDDATNGATFEIFKYSALCNKWRSVTFQSLAITSLGDPASSSSGRAPMTGVVARLGEENIQQCIQRINEFLEEVSAISGVPLYADLDDDVSGIVRLCFEVALQFGINQAQLALLTTDPGQSAVIGAEFHDCEDADEHRGMRTRVDLMVAPGLQRVGDGRIDLAKVRVVVPCEIFTAEAH</sequence>
<reference evidence="2" key="2">
    <citation type="submission" date="2023-06" db="EMBL/GenBank/DDBJ databases">
        <authorList>
            <consortium name="Lawrence Berkeley National Laboratory"/>
            <person name="Haridas S."/>
            <person name="Hensen N."/>
            <person name="Bonometti L."/>
            <person name="Westerberg I."/>
            <person name="Brannstrom I.O."/>
            <person name="Guillou S."/>
            <person name="Cros-Aarteil S."/>
            <person name="Calhoun S."/>
            <person name="Kuo A."/>
            <person name="Mondo S."/>
            <person name="Pangilinan J."/>
            <person name="Riley R."/>
            <person name="LaButti K."/>
            <person name="Andreopoulos B."/>
            <person name="Lipzen A."/>
            <person name="Chen C."/>
            <person name="Yanf M."/>
            <person name="Daum C."/>
            <person name="Ng V."/>
            <person name="Clum A."/>
            <person name="Steindorff A."/>
            <person name="Ohm R."/>
            <person name="Martin F."/>
            <person name="Silar P."/>
            <person name="Natvig D."/>
            <person name="Lalanne C."/>
            <person name="Gautier V."/>
            <person name="Ament-velasquez S.L."/>
            <person name="Kruys A."/>
            <person name="Hutchinson M.I."/>
            <person name="Powell A.J."/>
            <person name="Barry K."/>
            <person name="Miller A.N."/>
            <person name="Grigoriev I.V."/>
            <person name="Debuchy R."/>
            <person name="Gladieux P."/>
            <person name="Thoren M.H."/>
            <person name="Johannesson H."/>
        </authorList>
    </citation>
    <scope>NUCLEOTIDE SEQUENCE</scope>
    <source>
        <strain evidence="2">CBS 232.78</strain>
    </source>
</reference>
<proteinExistence type="predicted"/>